<keyword evidence="2" id="KW-1185">Reference proteome</keyword>
<evidence type="ECO:0000313" key="2">
    <source>
        <dbReference type="Proteomes" id="UP000008963"/>
    </source>
</evidence>
<proteinExistence type="predicted"/>
<evidence type="ECO:0000313" key="1">
    <source>
        <dbReference type="EMBL" id="CBW25193.1"/>
    </source>
</evidence>
<dbReference type="Pfam" id="PF13424">
    <property type="entry name" value="TPR_12"/>
    <property type="match status" value="1"/>
</dbReference>
<dbReference type="KEGG" id="bmx:BMS_0264"/>
<dbReference type="Gene3D" id="1.25.40.10">
    <property type="entry name" value="Tetratricopeptide repeat domain"/>
    <property type="match status" value="2"/>
</dbReference>
<organism evidence="1 2">
    <name type="scientific">Halobacteriovorax marinus (strain ATCC BAA-682 / DSM 15412 / SJ)</name>
    <name type="common">Bacteriovorax marinus</name>
    <dbReference type="NCBI Taxonomy" id="862908"/>
    <lineage>
        <taxon>Bacteria</taxon>
        <taxon>Pseudomonadati</taxon>
        <taxon>Bdellovibrionota</taxon>
        <taxon>Bacteriovoracia</taxon>
        <taxon>Bacteriovoracales</taxon>
        <taxon>Halobacteriovoraceae</taxon>
        <taxon>Halobacteriovorax</taxon>
    </lineage>
</organism>
<name>E1X398_HALMS</name>
<dbReference type="eggNOG" id="COG0457">
    <property type="taxonomic scope" value="Bacteria"/>
</dbReference>
<dbReference type="InterPro" id="IPR011990">
    <property type="entry name" value="TPR-like_helical_dom_sf"/>
</dbReference>
<dbReference type="Proteomes" id="UP000008963">
    <property type="component" value="Chromosome"/>
</dbReference>
<protein>
    <submittedName>
        <fullName evidence="1">Exported protein</fullName>
    </submittedName>
</protein>
<dbReference type="SUPFAM" id="SSF48452">
    <property type="entry name" value="TPR-like"/>
    <property type="match status" value="1"/>
</dbReference>
<dbReference type="EMBL" id="FQ312005">
    <property type="protein sequence ID" value="CBW25193.1"/>
    <property type="molecule type" value="Genomic_DNA"/>
</dbReference>
<dbReference type="AlphaFoldDB" id="E1X398"/>
<gene>
    <name evidence="1" type="ordered locus">BMS_0264</name>
</gene>
<sequence length="963" mass="111084">MVMLFRTYLRKIILLMVICSSLGVYGNDNARRSELVKVIDLELREVTRLNKQSRTSDPDLLLRMAELLLEKARLVKELENSRFMQYDAEKRQKIDKKKFFKQSNSYFVQAQKTCHLILKKFPRFKGKADVYYIMAYNAKEFQQDKKAQAYFSKSVKSTGKTTFTSTRSKVALAEIYFNQGQYKQAIPLYENAFRNKKFRDKWYTKDSVNLAWSYYRVGKTKSAIRLMREAYKLSKSPNYVDMSFSIERDLAYFYTDSGRVNEAVQFYKSIGKNIASNLLKVSTYLMNRGKYSPAEKTLKQALNYKVSEQEDIEINIKLLSLYERFGKYHNHQKVAKTLLKYHEQKKLNPEQVKVLEYQLKRISGIVQKQVSGKQYKSQKKTLYSKARLAVGYFALLSQFDPLNAHKYTFLGAETYFAAGMNNSAVEEYANSLQRAQDIKNAKYIKLSNEGMMAALGGKNISKKSKDKYVEIAYLNSLRADNKSKQADKVYQRLFGLYFDRGDIPNCEKTLLSYKNSFPRNYSTQEAMLARILDHHKKKGDLESIKTWVARINSGDFKVTPKFAKKTKIIMLSLQFDNVEKATSKGDKKKALALYVAIYKDPTTTDSGRENASYNIATLFHELGDTYRSFAWSKRALSHMNSKNVKRFQGSFLKISNDLFEHQKTKESVELYATVLDKICLERSSNKATFLKNAVNVALADGDAKTARAVLNNSYRCRISSSVLDELELEMLRFEVENNNWSDALAQIRKLSKSTRIYPDLIYPLSKVRNAYIAAGRVSNARELEREILSYYSKIRNKRKIEIEGLDEVALIRIQLLESRIQSYKSIELAFPDSKFNSLLQRKFKLLDGLTTDLINVMSVGSGKGMIKSYDHLVDVYKHMIHSIDSFVPPGKSPEYVSTFKKSMNNILLPLRKKVDDFKREAIAKINKDNILSDDNKNIIFEGKFSPEFILGNNGVLMDRGGSR</sequence>
<accession>E1X398</accession>
<dbReference type="STRING" id="862908.BMS_0264"/>
<dbReference type="HOGENOM" id="CLU_307922_0_0_7"/>
<dbReference type="PATRIC" id="fig|862908.3.peg.254"/>
<reference evidence="2" key="1">
    <citation type="journal article" date="2013" name="ISME J.">
        <title>A small predatory core genome in the divergent marine Bacteriovorax marinus SJ and the terrestrial Bdellovibrio bacteriovorus.</title>
        <authorList>
            <person name="Crossman L.C."/>
            <person name="Chen H."/>
            <person name="Cerdeno-Tarraga A.M."/>
            <person name="Brooks K."/>
            <person name="Quail M.A."/>
            <person name="Pineiro S.A."/>
            <person name="Hobley L."/>
            <person name="Sockett R.E."/>
            <person name="Bentley S.D."/>
            <person name="Parkhill J."/>
            <person name="Williams H.N."/>
            <person name="Stine O.C."/>
        </authorList>
    </citation>
    <scope>NUCLEOTIDE SEQUENCE [LARGE SCALE GENOMIC DNA]</scope>
    <source>
        <strain evidence="2">ATCC BAA-682 / DSM 15412 / SJ</strain>
    </source>
</reference>